<dbReference type="AlphaFoldDB" id="A0A1G2EMK0"/>
<evidence type="ECO:0000313" key="2">
    <source>
        <dbReference type="EMBL" id="OGZ26601.1"/>
    </source>
</evidence>
<keyword evidence="1" id="KW-0812">Transmembrane</keyword>
<comment type="caution">
    <text evidence="2">The sequence shown here is derived from an EMBL/GenBank/DDBJ whole genome shotgun (WGS) entry which is preliminary data.</text>
</comment>
<dbReference type="EMBL" id="MHMM01000020">
    <property type="protein sequence ID" value="OGZ26601.1"/>
    <property type="molecule type" value="Genomic_DNA"/>
</dbReference>
<feature type="transmembrane region" description="Helical" evidence="1">
    <location>
        <begin position="6"/>
        <end position="24"/>
    </location>
</feature>
<sequence>MPKITLVTIIILVVLIILGTFMYLKMTKKNQEPKNMEQDINYLQVLQSIAEKIADLKVDYPQLAEFSPIANMNAESLVINYGYHTHQAEYHGGWASGVPSPDDDGIWFYIDFHDPDSQAQIHTQPENIAKCLGKKRVQFLILEGEKAKSLSSKINTILLDHGIETCDD</sequence>
<name>A0A1G2EMK0_9BACT</name>
<reference evidence="2 3" key="1">
    <citation type="journal article" date="2016" name="Nat. Commun.">
        <title>Thousands of microbial genomes shed light on interconnected biogeochemical processes in an aquifer system.</title>
        <authorList>
            <person name="Anantharaman K."/>
            <person name="Brown C.T."/>
            <person name="Hug L.A."/>
            <person name="Sharon I."/>
            <person name="Castelle C.J."/>
            <person name="Probst A.J."/>
            <person name="Thomas B.C."/>
            <person name="Singh A."/>
            <person name="Wilkins M.J."/>
            <person name="Karaoz U."/>
            <person name="Brodie E.L."/>
            <person name="Williams K.H."/>
            <person name="Hubbard S.S."/>
            <person name="Banfield J.F."/>
        </authorList>
    </citation>
    <scope>NUCLEOTIDE SEQUENCE [LARGE SCALE GENOMIC DNA]</scope>
</reference>
<proteinExistence type="predicted"/>
<keyword evidence="1" id="KW-1133">Transmembrane helix</keyword>
<keyword evidence="1" id="KW-0472">Membrane</keyword>
<accession>A0A1G2EMK0</accession>
<evidence type="ECO:0000313" key="3">
    <source>
        <dbReference type="Proteomes" id="UP000177740"/>
    </source>
</evidence>
<evidence type="ECO:0000256" key="1">
    <source>
        <dbReference type="SAM" id="Phobius"/>
    </source>
</evidence>
<dbReference type="Proteomes" id="UP000177740">
    <property type="component" value="Unassembled WGS sequence"/>
</dbReference>
<gene>
    <name evidence="2" type="ORF">A2365_00315</name>
</gene>
<protein>
    <submittedName>
        <fullName evidence="2">Uncharacterized protein</fullName>
    </submittedName>
</protein>
<organism evidence="2 3">
    <name type="scientific">Candidatus Nealsonbacteria bacterium RIFOXYB1_FULL_40_15</name>
    <dbReference type="NCBI Taxonomy" id="1801677"/>
    <lineage>
        <taxon>Bacteria</taxon>
        <taxon>Candidatus Nealsoniibacteriota</taxon>
    </lineage>
</organism>